<evidence type="ECO:0000259" key="4">
    <source>
        <dbReference type="PROSITE" id="PS50195"/>
    </source>
</evidence>
<dbReference type="PROSITE" id="PS50195">
    <property type="entry name" value="PX"/>
    <property type="match status" value="1"/>
</dbReference>
<feature type="domain" description="T-SNARE coiled-coil homology" evidence="3">
    <location>
        <begin position="243"/>
        <end position="305"/>
    </location>
</feature>
<evidence type="ECO:0008006" key="7">
    <source>
        <dbReference type="Google" id="ProtNLM"/>
    </source>
</evidence>
<evidence type="ECO:0000313" key="5">
    <source>
        <dbReference type="EMBL" id="KAI3407075.2"/>
    </source>
</evidence>
<keyword evidence="6" id="KW-1185">Reference proteome</keyword>
<accession>A0AAI9X0H8</accession>
<dbReference type="SMART" id="SM00312">
    <property type="entry name" value="PX"/>
    <property type="match status" value="1"/>
</dbReference>
<dbReference type="SMART" id="SM00397">
    <property type="entry name" value="t_SNARE"/>
    <property type="match status" value="1"/>
</dbReference>
<feature type="compositionally biased region" description="Polar residues" evidence="2">
    <location>
        <begin position="220"/>
        <end position="229"/>
    </location>
</feature>
<sequence length="306" mass="35944">MSITIPSEIDIDGSTYYQIDIKLPLRSYSIKRRYSDFNHLVSSLCHHLGINQKDFPHLLPGKRINWLNKGHVVEERKRELAQFLNNMICDKSLHNEPEFLCFLQLPKNFRFQDKPEITNDNWYEIYRKLKNDLINESAGDEKNVNLVRLKERMRNSYQPTIDNLSKAVRGDNKEETSKKKALVTQLQNILDQLQIYEHSKPRDNNTERRVLGGGGGGGSKKNSATETEETISLNNRELLQHQVQIQKDQDKELEHLRMMISRQRQIGETINTEVEEQNYILDKFNEEVENTTNKVQQARRRARKIL</sequence>
<dbReference type="AlphaFoldDB" id="A0AAI9X0H8"/>
<dbReference type="RefSeq" id="XP_049182820.1">
    <property type="nucleotide sequence ID" value="XM_049326549.1"/>
</dbReference>
<dbReference type="InterPro" id="IPR036871">
    <property type="entry name" value="PX_dom_sf"/>
</dbReference>
<dbReference type="CDD" id="cd15858">
    <property type="entry name" value="SNARE_VAM7"/>
    <property type="match status" value="1"/>
</dbReference>
<evidence type="ECO:0000313" key="6">
    <source>
        <dbReference type="Proteomes" id="UP001202479"/>
    </source>
</evidence>
<gene>
    <name evidence="5" type="ORF">KGF56_000062</name>
</gene>
<keyword evidence="1" id="KW-0175">Coiled coil</keyword>
<proteinExistence type="predicted"/>
<dbReference type="Pfam" id="PF00787">
    <property type="entry name" value="PX"/>
    <property type="match status" value="1"/>
</dbReference>
<dbReference type="InterPro" id="IPR000727">
    <property type="entry name" value="T_SNARE_dom"/>
</dbReference>
<dbReference type="PROSITE" id="PS50192">
    <property type="entry name" value="T_SNARE"/>
    <property type="match status" value="1"/>
</dbReference>
<comment type="caution">
    <text evidence="5">The sequence shown here is derived from an EMBL/GenBank/DDBJ whole genome shotgun (WGS) entry which is preliminary data.</text>
</comment>
<evidence type="ECO:0000256" key="1">
    <source>
        <dbReference type="SAM" id="Coils"/>
    </source>
</evidence>
<dbReference type="SUPFAM" id="SSF64268">
    <property type="entry name" value="PX domain"/>
    <property type="match status" value="1"/>
</dbReference>
<dbReference type="GO" id="GO:0035091">
    <property type="term" value="F:phosphatidylinositol binding"/>
    <property type="evidence" value="ECO:0007669"/>
    <property type="project" value="InterPro"/>
</dbReference>
<feature type="domain" description="PX" evidence="4">
    <location>
        <begin position="1"/>
        <end position="110"/>
    </location>
</feature>
<dbReference type="EMBL" id="JAHUZD010000017">
    <property type="protein sequence ID" value="KAI3407075.2"/>
    <property type="molecule type" value="Genomic_DNA"/>
</dbReference>
<evidence type="ECO:0000259" key="3">
    <source>
        <dbReference type="PROSITE" id="PS50192"/>
    </source>
</evidence>
<feature type="coiled-coil region" evidence="1">
    <location>
        <begin position="274"/>
        <end position="301"/>
    </location>
</feature>
<name>A0AAI9X0H8_9ASCO</name>
<dbReference type="Proteomes" id="UP001202479">
    <property type="component" value="Unassembled WGS sequence"/>
</dbReference>
<dbReference type="SUPFAM" id="SSF58038">
    <property type="entry name" value="SNARE fusion complex"/>
    <property type="match status" value="1"/>
</dbReference>
<dbReference type="Gene3D" id="3.30.1520.10">
    <property type="entry name" value="Phox-like domain"/>
    <property type="match status" value="1"/>
</dbReference>
<feature type="compositionally biased region" description="Basic and acidic residues" evidence="2">
    <location>
        <begin position="197"/>
        <end position="210"/>
    </location>
</feature>
<feature type="region of interest" description="Disordered" evidence="2">
    <location>
        <begin position="197"/>
        <end position="229"/>
    </location>
</feature>
<evidence type="ECO:0000256" key="2">
    <source>
        <dbReference type="SAM" id="MobiDB-lite"/>
    </source>
</evidence>
<organism evidence="5 6">
    <name type="scientific">Candida oxycetoniae</name>
    <dbReference type="NCBI Taxonomy" id="497107"/>
    <lineage>
        <taxon>Eukaryota</taxon>
        <taxon>Fungi</taxon>
        <taxon>Dikarya</taxon>
        <taxon>Ascomycota</taxon>
        <taxon>Saccharomycotina</taxon>
        <taxon>Pichiomycetes</taxon>
        <taxon>Debaryomycetaceae</taxon>
        <taxon>Candida/Lodderomyces clade</taxon>
        <taxon>Candida</taxon>
    </lineage>
</organism>
<protein>
    <recommendedName>
        <fullName evidence="7">Vam7p</fullName>
    </recommendedName>
</protein>
<dbReference type="GeneID" id="73377679"/>
<dbReference type="InterPro" id="IPR001683">
    <property type="entry name" value="PX_dom"/>
</dbReference>
<dbReference type="Gene3D" id="1.20.5.110">
    <property type="match status" value="1"/>
</dbReference>
<reference evidence="5" key="1">
    <citation type="journal article" date="2022" name="DNA Res.">
        <title>Genome analysis of five recently described species of the CUG-Ser clade uncovers Candida theae as a new hybrid lineage with pathogenic potential in the Candida parapsilosis species complex.</title>
        <authorList>
            <person name="Mixao V."/>
            <person name="Del Olmo V."/>
            <person name="Hegedusova E."/>
            <person name="Saus E."/>
            <person name="Pryszcz L."/>
            <person name="Cillingova A."/>
            <person name="Nosek J."/>
            <person name="Gabaldon T."/>
        </authorList>
    </citation>
    <scope>NUCLEOTIDE SEQUENCE</scope>
    <source>
        <strain evidence="5">CBS 10844</strain>
    </source>
</reference>